<comment type="catalytic activity">
    <reaction evidence="1">
        <text>7,8-dihydroneopterin = 6-hydroxymethyl-7,8-dihydropterin + glycolaldehyde</text>
        <dbReference type="Rhea" id="RHEA:10540"/>
        <dbReference type="ChEBI" id="CHEBI:17001"/>
        <dbReference type="ChEBI" id="CHEBI:17071"/>
        <dbReference type="ChEBI" id="CHEBI:44841"/>
        <dbReference type="EC" id="4.1.2.25"/>
    </reaction>
</comment>
<comment type="pathway">
    <text evidence="2">Cofactor biosynthesis; tetrahydrofolate biosynthesis; 2-amino-4-hydroxy-6-hydroxymethyl-7,8-dihydropteridine diphosphate from 7,8-dihydroneopterin triphosphate: step 3/4.</text>
</comment>
<evidence type="ECO:0000256" key="2">
    <source>
        <dbReference type="ARBA" id="ARBA00005013"/>
    </source>
</evidence>
<dbReference type="GO" id="GO:0046656">
    <property type="term" value="P:folic acid biosynthetic process"/>
    <property type="evidence" value="ECO:0007669"/>
    <property type="project" value="UniProtKB-KW"/>
</dbReference>
<dbReference type="PANTHER" id="PTHR42844:SF1">
    <property type="entry name" value="DIHYDRONEOPTERIN ALDOLASE 1-RELATED"/>
    <property type="match status" value="1"/>
</dbReference>
<dbReference type="EMBL" id="CM001377">
    <property type="protein sequence ID" value="EHM09819.1"/>
    <property type="molecule type" value="Genomic_DNA"/>
</dbReference>
<dbReference type="Proteomes" id="UP000005730">
    <property type="component" value="Chromosome"/>
</dbReference>
<proteinExistence type="inferred from homology"/>
<evidence type="ECO:0000256" key="5">
    <source>
        <dbReference type="ARBA" id="ARBA00022909"/>
    </source>
</evidence>
<dbReference type="InterPro" id="IPR006157">
    <property type="entry name" value="FolB_dom"/>
</dbReference>
<reference evidence="9 10" key="1">
    <citation type="submission" date="2011-10" db="EMBL/GenBank/DDBJ databases">
        <title>The Noncontiguous Finished genome of Thermanaerovibrio velox DSM 12556.</title>
        <authorList>
            <consortium name="US DOE Joint Genome Institute (JGI-PGF)"/>
            <person name="Lucas S."/>
            <person name="Copeland A."/>
            <person name="Lapidus A."/>
            <person name="Glavina del Rio T."/>
            <person name="Dalin E."/>
            <person name="Tice H."/>
            <person name="Bruce D."/>
            <person name="Goodwin L."/>
            <person name="Pitluck S."/>
            <person name="Peters L."/>
            <person name="Mikhailova N."/>
            <person name="Teshima H."/>
            <person name="Kyrpides N."/>
            <person name="Mavromatis K."/>
            <person name="Ivanova N."/>
            <person name="Markowitz V."/>
            <person name="Cheng J.-F."/>
            <person name="Hugenholtz P."/>
            <person name="Woyke T."/>
            <person name="Wu D."/>
            <person name="Spring S."/>
            <person name="Brambilla E.-M."/>
            <person name="Klenk H.-P."/>
            <person name="Eisen J.A."/>
        </authorList>
    </citation>
    <scope>NUCLEOTIDE SEQUENCE [LARGE SCALE GENOMIC DNA]</scope>
    <source>
        <strain evidence="9 10">DSM 12556</strain>
    </source>
</reference>
<evidence type="ECO:0000313" key="9">
    <source>
        <dbReference type="EMBL" id="EHM09819.1"/>
    </source>
</evidence>
<dbReference type="Gene3D" id="3.30.1130.10">
    <property type="match status" value="1"/>
</dbReference>
<dbReference type="RefSeq" id="WP_006583313.1">
    <property type="nucleotide sequence ID" value="NZ_CM001377.1"/>
</dbReference>
<dbReference type="InterPro" id="IPR006156">
    <property type="entry name" value="Dihydroneopterin_aldolase"/>
</dbReference>
<evidence type="ECO:0000256" key="7">
    <source>
        <dbReference type="ARBA" id="ARBA00032903"/>
    </source>
</evidence>
<feature type="domain" description="Dihydroneopterin aldolase/epimerase" evidence="8">
    <location>
        <begin position="5"/>
        <end position="118"/>
    </location>
</feature>
<dbReference type="SUPFAM" id="SSF55620">
    <property type="entry name" value="Tetrahydrobiopterin biosynthesis enzymes-like"/>
    <property type="match status" value="1"/>
</dbReference>
<dbReference type="STRING" id="926567.TheveDRAFT_0660"/>
<dbReference type="HOGENOM" id="CLU_112632_1_4_0"/>
<dbReference type="PANTHER" id="PTHR42844">
    <property type="entry name" value="DIHYDRONEOPTERIN ALDOLASE 1-RELATED"/>
    <property type="match status" value="1"/>
</dbReference>
<dbReference type="AlphaFoldDB" id="H0UQZ0"/>
<name>H0UQZ0_9BACT</name>
<dbReference type="eggNOG" id="COG1539">
    <property type="taxonomic scope" value="Bacteria"/>
</dbReference>
<protein>
    <recommendedName>
        <fullName evidence="4">dihydroneopterin aldolase</fullName>
        <ecNumber evidence="4">4.1.2.25</ecNumber>
    </recommendedName>
    <alternativeName>
        <fullName evidence="7">7,8-dihydroneopterin aldolase</fullName>
    </alternativeName>
</protein>
<dbReference type="GO" id="GO:0004150">
    <property type="term" value="F:dihydroneopterin aldolase activity"/>
    <property type="evidence" value="ECO:0007669"/>
    <property type="project" value="UniProtKB-EC"/>
</dbReference>
<dbReference type="SMART" id="SM00905">
    <property type="entry name" value="FolB"/>
    <property type="match status" value="1"/>
</dbReference>
<evidence type="ECO:0000256" key="6">
    <source>
        <dbReference type="ARBA" id="ARBA00023239"/>
    </source>
</evidence>
<keyword evidence="10" id="KW-1185">Reference proteome</keyword>
<sequence length="125" mass="14009">MLTTMTIKGIHFHAFHGALEVERELGQVLEIDLSLSYDVEPKDLDSEKVPPVADASVYEIVQKVVMTTKFKAMEGLALEIARRLIKAYGVVELVTVVIRRRQLFIPGDVQSAEVEITVDREDLGE</sequence>
<evidence type="ECO:0000313" key="10">
    <source>
        <dbReference type="Proteomes" id="UP000005730"/>
    </source>
</evidence>
<evidence type="ECO:0000256" key="3">
    <source>
        <dbReference type="ARBA" id="ARBA00005708"/>
    </source>
</evidence>
<dbReference type="InterPro" id="IPR043133">
    <property type="entry name" value="GTP-CH-I_C/QueF"/>
</dbReference>
<keyword evidence="6" id="KW-0456">Lyase</keyword>
<dbReference type="OrthoDB" id="9808041at2"/>
<dbReference type="EC" id="4.1.2.25" evidence="4"/>
<accession>H0UQZ0</accession>
<dbReference type="GO" id="GO:0005737">
    <property type="term" value="C:cytoplasm"/>
    <property type="evidence" value="ECO:0007669"/>
    <property type="project" value="TreeGrafter"/>
</dbReference>
<keyword evidence="5" id="KW-0289">Folate biosynthesis</keyword>
<dbReference type="NCBIfam" id="TIGR00526">
    <property type="entry name" value="folB_dom"/>
    <property type="match status" value="1"/>
</dbReference>
<comment type="similarity">
    <text evidence="3">Belongs to the DHNA family.</text>
</comment>
<evidence type="ECO:0000256" key="4">
    <source>
        <dbReference type="ARBA" id="ARBA00013043"/>
    </source>
</evidence>
<evidence type="ECO:0000256" key="1">
    <source>
        <dbReference type="ARBA" id="ARBA00001353"/>
    </source>
</evidence>
<gene>
    <name evidence="9" type="ORF">TheveDRAFT_0660</name>
</gene>
<organism evidence="9 10">
    <name type="scientific">Thermanaerovibrio velox DSM 12556</name>
    <dbReference type="NCBI Taxonomy" id="926567"/>
    <lineage>
        <taxon>Bacteria</taxon>
        <taxon>Thermotogati</taxon>
        <taxon>Synergistota</taxon>
        <taxon>Synergistia</taxon>
        <taxon>Synergistales</taxon>
        <taxon>Synergistaceae</taxon>
        <taxon>Thermanaerovibrio</taxon>
    </lineage>
</organism>
<dbReference type="Pfam" id="PF02152">
    <property type="entry name" value="FolB"/>
    <property type="match status" value="1"/>
</dbReference>
<evidence type="ECO:0000259" key="8">
    <source>
        <dbReference type="SMART" id="SM00905"/>
    </source>
</evidence>